<dbReference type="InterPro" id="IPR008271">
    <property type="entry name" value="Ser/Thr_kinase_AS"/>
</dbReference>
<name>A0ABP6QI19_9ACTN</name>
<accession>A0ABP6QI19</accession>
<dbReference type="Gene3D" id="1.10.510.10">
    <property type="entry name" value="Transferase(Phosphotransferase) domain 1"/>
    <property type="match status" value="1"/>
</dbReference>
<feature type="region of interest" description="Disordered" evidence="8">
    <location>
        <begin position="272"/>
        <end position="295"/>
    </location>
</feature>
<dbReference type="PROSITE" id="PS50011">
    <property type="entry name" value="PROTEIN_KINASE_DOM"/>
    <property type="match status" value="1"/>
</dbReference>
<dbReference type="PROSITE" id="PS00107">
    <property type="entry name" value="PROTEIN_KINASE_ATP"/>
    <property type="match status" value="1"/>
</dbReference>
<keyword evidence="9" id="KW-1133">Transmembrane helix</keyword>
<dbReference type="PANTHER" id="PTHR43289">
    <property type="entry name" value="MITOGEN-ACTIVATED PROTEIN KINASE KINASE KINASE 20-RELATED"/>
    <property type="match status" value="1"/>
</dbReference>
<organism evidence="11 12">
    <name type="scientific">Actinocorallia longicatena</name>
    <dbReference type="NCBI Taxonomy" id="111803"/>
    <lineage>
        <taxon>Bacteria</taxon>
        <taxon>Bacillati</taxon>
        <taxon>Actinomycetota</taxon>
        <taxon>Actinomycetes</taxon>
        <taxon>Streptosporangiales</taxon>
        <taxon>Thermomonosporaceae</taxon>
        <taxon>Actinocorallia</taxon>
    </lineage>
</organism>
<evidence type="ECO:0000256" key="4">
    <source>
        <dbReference type="ARBA" id="ARBA00022741"/>
    </source>
</evidence>
<evidence type="ECO:0000256" key="7">
    <source>
        <dbReference type="PROSITE-ProRule" id="PRU10141"/>
    </source>
</evidence>
<evidence type="ECO:0000256" key="8">
    <source>
        <dbReference type="SAM" id="MobiDB-lite"/>
    </source>
</evidence>
<protein>
    <recommendedName>
        <fullName evidence="1">non-specific serine/threonine protein kinase</fullName>
        <ecNumber evidence="1">2.7.11.1</ecNumber>
    </recommendedName>
</protein>
<dbReference type="PROSITE" id="PS00108">
    <property type="entry name" value="PROTEIN_KINASE_ST"/>
    <property type="match status" value="1"/>
</dbReference>
<dbReference type="SMART" id="SM00220">
    <property type="entry name" value="S_TKc"/>
    <property type="match status" value="1"/>
</dbReference>
<keyword evidence="5" id="KW-0418">Kinase</keyword>
<dbReference type="SUPFAM" id="SSF56112">
    <property type="entry name" value="Protein kinase-like (PK-like)"/>
    <property type="match status" value="1"/>
</dbReference>
<keyword evidence="4 7" id="KW-0547">Nucleotide-binding</keyword>
<reference evidence="12" key="1">
    <citation type="journal article" date="2019" name="Int. J. Syst. Evol. Microbiol.">
        <title>The Global Catalogue of Microorganisms (GCM) 10K type strain sequencing project: providing services to taxonomists for standard genome sequencing and annotation.</title>
        <authorList>
            <consortium name="The Broad Institute Genomics Platform"/>
            <consortium name="The Broad Institute Genome Sequencing Center for Infectious Disease"/>
            <person name="Wu L."/>
            <person name="Ma J."/>
        </authorList>
    </citation>
    <scope>NUCLEOTIDE SEQUENCE [LARGE SCALE GENOMIC DNA]</scope>
    <source>
        <strain evidence="12">JCM 9377</strain>
    </source>
</reference>
<evidence type="ECO:0000259" key="10">
    <source>
        <dbReference type="PROSITE" id="PS50011"/>
    </source>
</evidence>
<gene>
    <name evidence="11" type="ORF">GCM10010468_64190</name>
</gene>
<evidence type="ECO:0000256" key="2">
    <source>
        <dbReference type="ARBA" id="ARBA00022527"/>
    </source>
</evidence>
<dbReference type="Pfam" id="PF00069">
    <property type="entry name" value="Pkinase"/>
    <property type="match status" value="1"/>
</dbReference>
<dbReference type="InterPro" id="IPR017441">
    <property type="entry name" value="Protein_kinase_ATP_BS"/>
</dbReference>
<feature type="transmembrane region" description="Helical" evidence="9">
    <location>
        <begin position="305"/>
        <end position="327"/>
    </location>
</feature>
<sequence length="501" mass="53261">MLIPGYEIGGVLGQGGFGTVYEAEQLSVRRRVALKVDSRVLATERDRRRFMREVTTAGRLSGHPHVVAVHDAGVLADGRPYMVMELCPNGSLADRLRERGPFPAEEVRDLGVRIGDALAAAHGAGVLHRDLKPGNLLVNRYGMVALADFGLAAEQVAGAEMSATRNALTPAFAPPEAFRHEEPTAAGDVYSLAATLYALLRGRPPHYPETGNPTIMQLAASLRQPVPPLPGLPQAFNDLLRGALAFEPKDRPPSAAAFRDALAALDLAGAGPVTRRAEETGPAWPPPTEPAAERALPVRRSRTHLLVGVAALAVASLALGGVGVMLYQGSRDDPGRTASADPKNGADEKDPAADPYPGIDVSDDGCAAAKISGLEATCTKSPECWDGIEIRSGDARGTKGVCTGQHTWETFAVAPLPDPPTWNYAELVRNDRPVDPAMRRVCGTRTLLASRKGAGARIPARRWVIDVLPPSEASFKEGVRYYRCIARLDTGLMALTKPAFG</sequence>
<dbReference type="InterPro" id="IPR011009">
    <property type="entry name" value="Kinase-like_dom_sf"/>
</dbReference>
<evidence type="ECO:0000256" key="1">
    <source>
        <dbReference type="ARBA" id="ARBA00012513"/>
    </source>
</evidence>
<dbReference type="EMBL" id="BAAAUV010000023">
    <property type="protein sequence ID" value="GAA3232412.1"/>
    <property type="molecule type" value="Genomic_DNA"/>
</dbReference>
<evidence type="ECO:0000256" key="3">
    <source>
        <dbReference type="ARBA" id="ARBA00022679"/>
    </source>
</evidence>
<keyword evidence="3" id="KW-0808">Transferase</keyword>
<keyword evidence="9" id="KW-0812">Transmembrane</keyword>
<keyword evidence="6 7" id="KW-0067">ATP-binding</keyword>
<dbReference type="CDD" id="cd14014">
    <property type="entry name" value="STKc_PknB_like"/>
    <property type="match status" value="1"/>
</dbReference>
<dbReference type="Proteomes" id="UP001501237">
    <property type="component" value="Unassembled WGS sequence"/>
</dbReference>
<proteinExistence type="predicted"/>
<dbReference type="InterPro" id="IPR000719">
    <property type="entry name" value="Prot_kinase_dom"/>
</dbReference>
<evidence type="ECO:0000256" key="9">
    <source>
        <dbReference type="SAM" id="Phobius"/>
    </source>
</evidence>
<feature type="region of interest" description="Disordered" evidence="8">
    <location>
        <begin position="329"/>
        <end position="359"/>
    </location>
</feature>
<evidence type="ECO:0000313" key="12">
    <source>
        <dbReference type="Proteomes" id="UP001501237"/>
    </source>
</evidence>
<keyword evidence="12" id="KW-1185">Reference proteome</keyword>
<keyword evidence="9" id="KW-0472">Membrane</keyword>
<dbReference type="Gene3D" id="3.30.200.20">
    <property type="entry name" value="Phosphorylase Kinase, domain 1"/>
    <property type="match status" value="1"/>
</dbReference>
<dbReference type="EC" id="2.7.11.1" evidence="1"/>
<feature type="binding site" evidence="7">
    <location>
        <position position="35"/>
    </location>
    <ligand>
        <name>ATP</name>
        <dbReference type="ChEBI" id="CHEBI:30616"/>
    </ligand>
</feature>
<keyword evidence="2" id="KW-0723">Serine/threonine-protein kinase</keyword>
<evidence type="ECO:0000256" key="5">
    <source>
        <dbReference type="ARBA" id="ARBA00022777"/>
    </source>
</evidence>
<dbReference type="RefSeq" id="WP_344835745.1">
    <property type="nucleotide sequence ID" value="NZ_BAAAUV010000023.1"/>
</dbReference>
<evidence type="ECO:0000313" key="11">
    <source>
        <dbReference type="EMBL" id="GAA3232412.1"/>
    </source>
</evidence>
<feature type="domain" description="Protein kinase" evidence="10">
    <location>
        <begin position="6"/>
        <end position="263"/>
    </location>
</feature>
<evidence type="ECO:0000256" key="6">
    <source>
        <dbReference type="ARBA" id="ARBA00022840"/>
    </source>
</evidence>
<comment type="caution">
    <text evidence="11">The sequence shown here is derived from an EMBL/GenBank/DDBJ whole genome shotgun (WGS) entry which is preliminary data.</text>
</comment>
<dbReference type="PANTHER" id="PTHR43289:SF6">
    <property type="entry name" value="SERINE_THREONINE-PROTEIN KINASE NEKL-3"/>
    <property type="match status" value="1"/>
</dbReference>